<organism evidence="1 2">
    <name type="scientific">Shewanella avicenniae</name>
    <dbReference type="NCBI Taxonomy" id="2814294"/>
    <lineage>
        <taxon>Bacteria</taxon>
        <taxon>Pseudomonadati</taxon>
        <taxon>Pseudomonadota</taxon>
        <taxon>Gammaproteobacteria</taxon>
        <taxon>Alteromonadales</taxon>
        <taxon>Shewanellaceae</taxon>
        <taxon>Shewanella</taxon>
    </lineage>
</organism>
<dbReference type="Gene3D" id="1.10.260.40">
    <property type="entry name" value="lambda repressor-like DNA-binding domains"/>
    <property type="match status" value="1"/>
</dbReference>
<dbReference type="RefSeq" id="WP_207353729.1">
    <property type="nucleotide sequence ID" value="NZ_CP071503.1"/>
</dbReference>
<evidence type="ECO:0000313" key="2">
    <source>
        <dbReference type="Proteomes" id="UP000662770"/>
    </source>
</evidence>
<sequence>MGNTTSNKAAKNYAVLLSAICECGNSDAGEAIGKDAAFISRLKNGERSITLQDFATLLTAIGLELISQADQAVTIDKQLYESLGYLARRGLDVINQGNDA</sequence>
<keyword evidence="2" id="KW-1185">Reference proteome</keyword>
<evidence type="ECO:0008006" key="3">
    <source>
        <dbReference type="Google" id="ProtNLM"/>
    </source>
</evidence>
<dbReference type="Proteomes" id="UP000662770">
    <property type="component" value="Chromosome"/>
</dbReference>
<gene>
    <name evidence="1" type="ORF">JYB87_11990</name>
</gene>
<evidence type="ECO:0000313" key="1">
    <source>
        <dbReference type="EMBL" id="QSX32486.1"/>
    </source>
</evidence>
<reference evidence="1 2" key="1">
    <citation type="submission" date="2021-03" db="EMBL/GenBank/DDBJ databases">
        <title>Novel species identification of genus Shewanella.</title>
        <authorList>
            <person name="Liu G."/>
            <person name="Zhang Q."/>
        </authorList>
    </citation>
    <scope>NUCLEOTIDE SEQUENCE [LARGE SCALE GENOMIC DNA]</scope>
    <source>
        <strain evidence="1 2">FJAT-51800</strain>
    </source>
</reference>
<dbReference type="EMBL" id="CP071503">
    <property type="protein sequence ID" value="QSX32486.1"/>
    <property type="molecule type" value="Genomic_DNA"/>
</dbReference>
<name>A0ABX7QNF6_9GAMM</name>
<dbReference type="InterPro" id="IPR010982">
    <property type="entry name" value="Lambda_DNA-bd_dom_sf"/>
</dbReference>
<accession>A0ABX7QNF6</accession>
<dbReference type="SUPFAM" id="SSF47413">
    <property type="entry name" value="lambda repressor-like DNA-binding domains"/>
    <property type="match status" value="1"/>
</dbReference>
<proteinExistence type="predicted"/>
<protein>
    <recommendedName>
        <fullName evidence="3">Transcriptional regulator</fullName>
    </recommendedName>
</protein>